<comment type="caution">
    <text evidence="2">The sequence shown here is derived from an EMBL/GenBank/DDBJ whole genome shotgun (WGS) entry which is preliminary data.</text>
</comment>
<keyword evidence="1" id="KW-0446">Lipid-binding</keyword>
<name>A0ABU9VVM8_9CLOT</name>
<dbReference type="Pfam" id="PF02645">
    <property type="entry name" value="DegV"/>
    <property type="match status" value="1"/>
</dbReference>
<dbReference type="RefSeq" id="WP_343186366.1">
    <property type="nucleotide sequence ID" value="NZ_JBCITM010000011.1"/>
</dbReference>
<reference evidence="2 3" key="1">
    <citation type="submission" date="2024-04" db="EMBL/GenBank/DDBJ databases">
        <title>Genome sequencing and metabolic network reconstruction of aminoacids and betaine degradation by Anoxynatronum sibiricum.</title>
        <authorList>
            <person name="Detkova E.N."/>
            <person name="Boltjanskaja Y.V."/>
            <person name="Mardanov A.V."/>
            <person name="Kevbrin V."/>
        </authorList>
    </citation>
    <scope>NUCLEOTIDE SEQUENCE [LARGE SCALE GENOMIC DNA]</scope>
    <source>
        <strain evidence="2 3">Z-7981</strain>
    </source>
</reference>
<dbReference type="InterPro" id="IPR050270">
    <property type="entry name" value="DegV_domain_contain"/>
</dbReference>
<dbReference type="PANTHER" id="PTHR33434">
    <property type="entry name" value="DEGV DOMAIN-CONTAINING PROTEIN DR_1986-RELATED"/>
    <property type="match status" value="1"/>
</dbReference>
<dbReference type="Gene3D" id="3.30.1180.10">
    <property type="match status" value="1"/>
</dbReference>
<keyword evidence="3" id="KW-1185">Reference proteome</keyword>
<dbReference type="EMBL" id="JBCITM010000011">
    <property type="protein sequence ID" value="MEN1761048.1"/>
    <property type="molecule type" value="Genomic_DNA"/>
</dbReference>
<protein>
    <submittedName>
        <fullName evidence="2">DegV family protein</fullName>
    </submittedName>
</protein>
<dbReference type="Gene3D" id="3.40.50.10170">
    <property type="match status" value="1"/>
</dbReference>
<accession>A0ABU9VVM8</accession>
<organism evidence="2 3">
    <name type="scientific">Anoxynatronum sibiricum</name>
    <dbReference type="NCBI Taxonomy" id="210623"/>
    <lineage>
        <taxon>Bacteria</taxon>
        <taxon>Bacillati</taxon>
        <taxon>Bacillota</taxon>
        <taxon>Clostridia</taxon>
        <taxon>Eubacteriales</taxon>
        <taxon>Clostridiaceae</taxon>
        <taxon>Anoxynatronum</taxon>
    </lineage>
</organism>
<dbReference type="NCBIfam" id="TIGR00762">
    <property type="entry name" value="DegV"/>
    <property type="match status" value="1"/>
</dbReference>
<evidence type="ECO:0000313" key="2">
    <source>
        <dbReference type="EMBL" id="MEN1761048.1"/>
    </source>
</evidence>
<dbReference type="InterPro" id="IPR003797">
    <property type="entry name" value="DegV"/>
</dbReference>
<dbReference type="SUPFAM" id="SSF82549">
    <property type="entry name" value="DAK1/DegV-like"/>
    <property type="match status" value="1"/>
</dbReference>
<evidence type="ECO:0000313" key="3">
    <source>
        <dbReference type="Proteomes" id="UP001407405"/>
    </source>
</evidence>
<dbReference type="PANTHER" id="PTHR33434:SF2">
    <property type="entry name" value="FATTY ACID-BINDING PROTEIN TM_1468"/>
    <property type="match status" value="1"/>
</dbReference>
<proteinExistence type="predicted"/>
<dbReference type="Proteomes" id="UP001407405">
    <property type="component" value="Unassembled WGS sequence"/>
</dbReference>
<gene>
    <name evidence="2" type="ORF">AAIG11_11210</name>
</gene>
<sequence>MSIQVITDSTAYLPATLVKKYAIQVIPLSVHFGETVFLEDSISHHDFYQRMKTDPVWPTSSQPPVEGFVKSFEACIQKGRAVLGIFISSDMSGTYQSAMLASRIVREKYPQAQIKLIDSRTNCMQMGFAALEAAKGIADGLGLDTVHPQVEGFIRKSRFIFAPKTLDHLKKGGRIGAASAFLGSMLRIVPLLTVENGKTAVLHKVRTQKKALQAMTHLLLDDFSRFGKGNVAVHHIDDETAGHELASVLEKEINQEVPVVPIGPVIGLHVGPGTVGIAYHTLKDRL</sequence>
<evidence type="ECO:0000256" key="1">
    <source>
        <dbReference type="ARBA" id="ARBA00023121"/>
    </source>
</evidence>
<dbReference type="InterPro" id="IPR043168">
    <property type="entry name" value="DegV_C"/>
</dbReference>
<dbReference type="PROSITE" id="PS51482">
    <property type="entry name" value="DEGV"/>
    <property type="match status" value="1"/>
</dbReference>